<evidence type="ECO:0000256" key="4">
    <source>
        <dbReference type="SAM" id="Phobius"/>
    </source>
</evidence>
<accession>A0A9X0R1G1</accession>
<dbReference type="Proteomes" id="UP000600101">
    <property type="component" value="Unassembled WGS sequence"/>
</dbReference>
<protein>
    <submittedName>
        <fullName evidence="5">Chaperone, ATP12</fullName>
    </submittedName>
</protein>
<keyword evidence="4" id="KW-1133">Transmembrane helix</keyword>
<keyword evidence="2" id="KW-0809">Transit peptide</keyword>
<evidence type="ECO:0000256" key="3">
    <source>
        <dbReference type="ARBA" id="ARBA00023186"/>
    </source>
</evidence>
<keyword evidence="4" id="KW-0812">Transmembrane</keyword>
<sequence>MKRFWDTATAEPRAGGFGVALDGRPVRLPSGTPLLVEAEPLAAAIAAEWAAAGGAKGGEMTMEDVPLTRLAGTAQERIAPDPAAMVEGLAKYAETDLLCYRAEETKLAELQAAEWQPLLDWAALQHDAPLRVTTGLMPVPQDPVALAALRRAVGQLPPLHLAALGVLVPAFGSLVLGLAVVQGRLGPEAAHALATLDERHQEAFWGTDPEAAARRARIARDVALAARLVALAGPATSLLDAGPSA</sequence>
<dbReference type="InterPro" id="IPR023335">
    <property type="entry name" value="ATP12_ortho_dom_sf"/>
</dbReference>
<comment type="similarity">
    <text evidence="1">Belongs to the ATP12 family.</text>
</comment>
<gene>
    <name evidence="5" type="ORF">H7965_19840</name>
</gene>
<evidence type="ECO:0000313" key="6">
    <source>
        <dbReference type="Proteomes" id="UP000600101"/>
    </source>
</evidence>
<keyword evidence="3" id="KW-0143">Chaperone</keyword>
<evidence type="ECO:0000313" key="5">
    <source>
        <dbReference type="EMBL" id="MBC4017565.1"/>
    </source>
</evidence>
<dbReference type="GO" id="GO:0043461">
    <property type="term" value="P:proton-transporting ATP synthase complex assembly"/>
    <property type="evidence" value="ECO:0007669"/>
    <property type="project" value="InterPro"/>
</dbReference>
<dbReference type="Pfam" id="PF07542">
    <property type="entry name" value="ATP12"/>
    <property type="match status" value="1"/>
</dbReference>
<proteinExistence type="inferred from homology"/>
<dbReference type="PANTHER" id="PTHR21013">
    <property type="entry name" value="ATP SYNTHASE MITOCHONDRIAL F1 COMPLEX ASSEMBLY FACTOR 2/ATP12 PROTEIN, MITOCHONDRIAL PRECURSOR"/>
    <property type="match status" value="1"/>
</dbReference>
<dbReference type="RefSeq" id="WP_186772321.1">
    <property type="nucleotide sequence ID" value="NZ_JACOMF010000030.1"/>
</dbReference>
<dbReference type="InterPro" id="IPR011419">
    <property type="entry name" value="ATP12_ATP_synth-F1-assembly"/>
</dbReference>
<dbReference type="PANTHER" id="PTHR21013:SF10">
    <property type="entry name" value="ATP SYNTHASE MITOCHONDRIAL F1 COMPLEX ASSEMBLY FACTOR 2"/>
    <property type="match status" value="1"/>
</dbReference>
<keyword evidence="6" id="KW-1185">Reference proteome</keyword>
<dbReference type="InterPro" id="IPR042272">
    <property type="entry name" value="ATP12_ATP_synth-F1-assembly_N"/>
</dbReference>
<dbReference type="SUPFAM" id="SSF160909">
    <property type="entry name" value="ATP12-like"/>
    <property type="match status" value="1"/>
</dbReference>
<dbReference type="Gene3D" id="1.10.3580.10">
    <property type="entry name" value="ATP12 ATPase"/>
    <property type="match status" value="1"/>
</dbReference>
<comment type="caution">
    <text evidence="5">The sequence shown here is derived from an EMBL/GenBank/DDBJ whole genome shotgun (WGS) entry which is preliminary data.</text>
</comment>
<organism evidence="5 6">
    <name type="scientific">Siccirubricoccus deserti</name>
    <dbReference type="NCBI Taxonomy" id="2013562"/>
    <lineage>
        <taxon>Bacteria</taxon>
        <taxon>Pseudomonadati</taxon>
        <taxon>Pseudomonadota</taxon>
        <taxon>Alphaproteobacteria</taxon>
        <taxon>Acetobacterales</taxon>
        <taxon>Roseomonadaceae</taxon>
        <taxon>Siccirubricoccus</taxon>
    </lineage>
</organism>
<evidence type="ECO:0000256" key="1">
    <source>
        <dbReference type="ARBA" id="ARBA00008231"/>
    </source>
</evidence>
<dbReference type="EMBL" id="JACOMF010000030">
    <property type="protein sequence ID" value="MBC4017565.1"/>
    <property type="molecule type" value="Genomic_DNA"/>
</dbReference>
<feature type="transmembrane region" description="Helical" evidence="4">
    <location>
        <begin position="159"/>
        <end position="181"/>
    </location>
</feature>
<dbReference type="Gene3D" id="3.30.2180.10">
    <property type="entry name" value="ATP12-like"/>
    <property type="match status" value="1"/>
</dbReference>
<name>A0A9X0R1G1_9PROT</name>
<evidence type="ECO:0000256" key="2">
    <source>
        <dbReference type="ARBA" id="ARBA00022946"/>
    </source>
</evidence>
<keyword evidence="4" id="KW-0472">Membrane</keyword>
<dbReference type="AlphaFoldDB" id="A0A9X0R1G1"/>
<reference evidence="5" key="1">
    <citation type="submission" date="2020-08" db="EMBL/GenBank/DDBJ databases">
        <authorList>
            <person name="Hu Y."/>
            <person name="Nguyen S.V."/>
            <person name="Li F."/>
            <person name="Fanning S."/>
        </authorList>
    </citation>
    <scope>NUCLEOTIDE SEQUENCE</scope>
    <source>
        <strain evidence="5">SYSU D8009</strain>
    </source>
</reference>